<feature type="region of interest" description="Disordered" evidence="1">
    <location>
        <begin position="113"/>
        <end position="174"/>
    </location>
</feature>
<evidence type="ECO:0000313" key="2">
    <source>
        <dbReference type="EMBL" id="ORZ19563.1"/>
    </source>
</evidence>
<evidence type="ECO:0000313" key="3">
    <source>
        <dbReference type="Proteomes" id="UP000193560"/>
    </source>
</evidence>
<organism evidence="2 3">
    <name type="scientific">Absidia repens</name>
    <dbReference type="NCBI Taxonomy" id="90262"/>
    <lineage>
        <taxon>Eukaryota</taxon>
        <taxon>Fungi</taxon>
        <taxon>Fungi incertae sedis</taxon>
        <taxon>Mucoromycota</taxon>
        <taxon>Mucoromycotina</taxon>
        <taxon>Mucoromycetes</taxon>
        <taxon>Mucorales</taxon>
        <taxon>Cunninghamellaceae</taxon>
        <taxon>Absidia</taxon>
    </lineage>
</organism>
<protein>
    <submittedName>
        <fullName evidence="2">Uncharacterized protein</fullName>
    </submittedName>
</protein>
<reference evidence="2 3" key="1">
    <citation type="submission" date="2016-07" db="EMBL/GenBank/DDBJ databases">
        <title>Pervasive Adenine N6-methylation of Active Genes in Fungi.</title>
        <authorList>
            <consortium name="DOE Joint Genome Institute"/>
            <person name="Mondo S.J."/>
            <person name="Dannebaum R.O."/>
            <person name="Kuo R.C."/>
            <person name="Labutti K."/>
            <person name="Haridas S."/>
            <person name="Kuo A."/>
            <person name="Salamov A."/>
            <person name="Ahrendt S.R."/>
            <person name="Lipzen A."/>
            <person name="Sullivan W."/>
            <person name="Andreopoulos W.B."/>
            <person name="Clum A."/>
            <person name="Lindquist E."/>
            <person name="Daum C."/>
            <person name="Ramamoorthy G.K."/>
            <person name="Gryganskyi A."/>
            <person name="Culley D."/>
            <person name="Magnuson J.K."/>
            <person name="James T.Y."/>
            <person name="O'Malley M.A."/>
            <person name="Stajich J.E."/>
            <person name="Spatafora J.W."/>
            <person name="Visel A."/>
            <person name="Grigoriev I.V."/>
        </authorList>
    </citation>
    <scope>NUCLEOTIDE SEQUENCE [LARGE SCALE GENOMIC DNA]</scope>
    <source>
        <strain evidence="2 3">NRRL 1336</strain>
    </source>
</reference>
<dbReference type="Proteomes" id="UP000193560">
    <property type="component" value="Unassembled WGS sequence"/>
</dbReference>
<keyword evidence="3" id="KW-1185">Reference proteome</keyword>
<accession>A0A1X2ING9</accession>
<evidence type="ECO:0000256" key="1">
    <source>
        <dbReference type="SAM" id="MobiDB-lite"/>
    </source>
</evidence>
<feature type="compositionally biased region" description="Low complexity" evidence="1">
    <location>
        <begin position="11"/>
        <end position="32"/>
    </location>
</feature>
<dbReference type="EMBL" id="MCGE01000007">
    <property type="protein sequence ID" value="ORZ19563.1"/>
    <property type="molecule type" value="Genomic_DNA"/>
</dbReference>
<gene>
    <name evidence="2" type="ORF">BCR42DRAFT_371188</name>
</gene>
<dbReference type="AlphaFoldDB" id="A0A1X2ING9"/>
<feature type="region of interest" description="Disordered" evidence="1">
    <location>
        <begin position="1"/>
        <end position="67"/>
    </location>
</feature>
<sequence length="174" mass="19198">MENDDDDDNNHPSNRTTPHTPSPPSSLFSLSFLRRRMDDDDSGSSNSNHRNMATPGLSSSFGPTIPADQAEAFSRSWMARSLPRNMRRQIDLAAQQAAEAHRQEHMVVDLPARMITQPEPAISVDSSRTKSTVAMDPDMPQQAAPSSSSSVPASAPPTTNRLFSSLPRQWRRKT</sequence>
<dbReference type="OrthoDB" id="8062037at2759"/>
<comment type="caution">
    <text evidence="2">The sequence shown here is derived from an EMBL/GenBank/DDBJ whole genome shotgun (WGS) entry which is preliminary data.</text>
</comment>
<proteinExistence type="predicted"/>
<feature type="compositionally biased region" description="Low complexity" evidence="1">
    <location>
        <begin position="143"/>
        <end position="157"/>
    </location>
</feature>
<feature type="compositionally biased region" description="Polar residues" evidence="1">
    <location>
        <begin position="158"/>
        <end position="167"/>
    </location>
</feature>
<dbReference type="STRING" id="90262.A0A1X2ING9"/>
<name>A0A1X2ING9_9FUNG</name>